<evidence type="ECO:0000256" key="7">
    <source>
        <dbReference type="SAM" id="MobiDB-lite"/>
    </source>
</evidence>
<dbReference type="InterPro" id="IPR025753">
    <property type="entry name" value="AAA_N_dom"/>
</dbReference>
<evidence type="ECO:0000256" key="3">
    <source>
        <dbReference type="ARBA" id="ARBA00022801"/>
    </source>
</evidence>
<evidence type="ECO:0000256" key="2">
    <source>
        <dbReference type="ARBA" id="ARBA00007448"/>
    </source>
</evidence>
<dbReference type="Pfam" id="PF00004">
    <property type="entry name" value="AAA"/>
    <property type="match status" value="1"/>
</dbReference>
<dbReference type="KEGG" id="qsa:O6P43_026622"/>
<sequence length="486" mass="55656">MRPPLSLQRLTSSFSNIQSASSWFEVYAAFSTSMILVRTAVNDFLPPAIRSFIISNLKSLFSRPRSRVSKIVTLQISDYWEVGQKNELYDAVKEYAPAKIRHEYNTLKIGKLQGKESIIFAVTSGQKFEDVFQEMKITWTFNHVKSQSSDNSSGNNHEKNMFVLSFDEKHREKVLENYIPYVLNKYKTMKEGEKVLKIHTRSGGWRATELKHPATFETLAMDPELKQAIIDDLDRFLRRKEFYKRVGKAWKRGYLFYGPPGTGKSSLVAAMANYLKFDVYDLQLSRVHSDSELETAVRTTANRSILVIEDIDCNEETHDRSRVQTVVLHSSQPYKRNAFSLSGLLNYIDGLWSSCGEERIIIFTTNYIEKLDPALLRPGRMDMHINLSYCKPHGFRTLALNYLGIHGGHHPELMEEIEGLLEKTEVTPAAVAEELMKNEDASIVLQGLVSFLKRKKMEDDEQEGVDDMQSVGDNVNLQKSKRAKVE</sequence>
<feature type="domain" description="AAA+ ATPase" evidence="8">
    <location>
        <begin position="250"/>
        <end position="391"/>
    </location>
</feature>
<dbReference type="InterPro" id="IPR050747">
    <property type="entry name" value="Mitochondrial_chaperone_BCS1"/>
</dbReference>
<dbReference type="Gene3D" id="6.10.280.40">
    <property type="match status" value="1"/>
</dbReference>
<dbReference type="GO" id="GO:0005524">
    <property type="term" value="F:ATP binding"/>
    <property type="evidence" value="ECO:0007669"/>
    <property type="project" value="UniProtKB-KW"/>
</dbReference>
<keyword evidence="11" id="KW-1185">Reference proteome</keyword>
<dbReference type="KEGG" id="qsa:O6P43_026618"/>
<evidence type="ECO:0000313" key="11">
    <source>
        <dbReference type="Proteomes" id="UP001163823"/>
    </source>
</evidence>
<dbReference type="Gene3D" id="3.40.50.300">
    <property type="entry name" value="P-loop containing nucleotide triphosphate hydrolases"/>
    <property type="match status" value="1"/>
</dbReference>
<comment type="caution">
    <text evidence="10">The sequence shown here is derived from an EMBL/GenBank/DDBJ whole genome shotgun (WGS) entry which is preliminary data.</text>
</comment>
<comment type="catalytic activity">
    <reaction evidence="5">
        <text>ATP + H2O = ADP + phosphate + H(+)</text>
        <dbReference type="Rhea" id="RHEA:13065"/>
        <dbReference type="ChEBI" id="CHEBI:15377"/>
        <dbReference type="ChEBI" id="CHEBI:15378"/>
        <dbReference type="ChEBI" id="CHEBI:30616"/>
        <dbReference type="ChEBI" id="CHEBI:43474"/>
        <dbReference type="ChEBI" id="CHEBI:456216"/>
    </reaction>
</comment>
<comment type="similarity">
    <text evidence="2">Belongs to the AAA ATPase family. BCS1 subfamily.</text>
</comment>
<feature type="region of interest" description="Disordered" evidence="7">
    <location>
        <begin position="459"/>
        <end position="486"/>
    </location>
</feature>
<dbReference type="GO" id="GO:0016887">
    <property type="term" value="F:ATP hydrolysis activity"/>
    <property type="evidence" value="ECO:0007669"/>
    <property type="project" value="InterPro"/>
</dbReference>
<keyword evidence="6" id="KW-0067">ATP-binding</keyword>
<accession>A0AAD7PD03</accession>
<dbReference type="InterPro" id="IPR027417">
    <property type="entry name" value="P-loop_NTPase"/>
</dbReference>
<evidence type="ECO:0000256" key="5">
    <source>
        <dbReference type="ARBA" id="ARBA00049360"/>
    </source>
</evidence>
<evidence type="ECO:0000259" key="8">
    <source>
        <dbReference type="SMART" id="SM00382"/>
    </source>
</evidence>
<dbReference type="EMBL" id="JARAOO010000011">
    <property type="protein sequence ID" value="KAJ7950425.1"/>
    <property type="molecule type" value="Genomic_DNA"/>
</dbReference>
<dbReference type="GO" id="GO:0006950">
    <property type="term" value="P:response to stress"/>
    <property type="evidence" value="ECO:0007669"/>
    <property type="project" value="UniProtKB-ARBA"/>
</dbReference>
<protein>
    <submittedName>
        <fullName evidence="10">AAA-ATPase</fullName>
    </submittedName>
</protein>
<dbReference type="PROSITE" id="PS00674">
    <property type="entry name" value="AAA"/>
    <property type="match status" value="1"/>
</dbReference>
<dbReference type="InterPro" id="IPR058017">
    <property type="entry name" value="At3g28540-like_C"/>
</dbReference>
<dbReference type="Pfam" id="PF25568">
    <property type="entry name" value="AAA_lid_At3g28540"/>
    <property type="match status" value="1"/>
</dbReference>
<dbReference type="InterPro" id="IPR003960">
    <property type="entry name" value="ATPase_AAA_CS"/>
</dbReference>
<dbReference type="InterPro" id="IPR003959">
    <property type="entry name" value="ATPase_AAA_core"/>
</dbReference>
<evidence type="ECO:0000256" key="1">
    <source>
        <dbReference type="ARBA" id="ARBA00001946"/>
    </source>
</evidence>
<evidence type="ECO:0000256" key="4">
    <source>
        <dbReference type="ARBA" id="ARBA00022842"/>
    </source>
</evidence>
<evidence type="ECO:0000313" key="9">
    <source>
        <dbReference type="EMBL" id="KAJ7950425.1"/>
    </source>
</evidence>
<keyword evidence="4" id="KW-0460">Magnesium</keyword>
<dbReference type="EMBL" id="JARAOO010000011">
    <property type="protein sequence ID" value="KAJ7950429.1"/>
    <property type="molecule type" value="Genomic_DNA"/>
</dbReference>
<dbReference type="AlphaFoldDB" id="A0AAD7PD03"/>
<dbReference type="Proteomes" id="UP001163823">
    <property type="component" value="Chromosome 11"/>
</dbReference>
<name>A0AAD7PD03_QUISA</name>
<evidence type="ECO:0000313" key="10">
    <source>
        <dbReference type="EMBL" id="KAJ7950429.1"/>
    </source>
</evidence>
<evidence type="ECO:0000256" key="6">
    <source>
        <dbReference type="RuleBase" id="RU003651"/>
    </source>
</evidence>
<dbReference type="PANTHER" id="PTHR23070">
    <property type="entry name" value="BCS1 AAA-TYPE ATPASE"/>
    <property type="match status" value="1"/>
</dbReference>
<dbReference type="SUPFAM" id="SSF52540">
    <property type="entry name" value="P-loop containing nucleoside triphosphate hydrolases"/>
    <property type="match status" value="1"/>
</dbReference>
<dbReference type="CDD" id="cd19510">
    <property type="entry name" value="RecA-like_BCS1"/>
    <property type="match status" value="1"/>
</dbReference>
<dbReference type="InterPro" id="IPR003593">
    <property type="entry name" value="AAA+_ATPase"/>
</dbReference>
<keyword evidence="3" id="KW-0378">Hydrolase</keyword>
<reference evidence="10" key="1">
    <citation type="journal article" date="2023" name="Science">
        <title>Elucidation of the pathway for biosynthesis of saponin adjuvants from the soapbark tree.</title>
        <authorList>
            <person name="Reed J."/>
            <person name="Orme A."/>
            <person name="El-Demerdash A."/>
            <person name="Owen C."/>
            <person name="Martin L.B.B."/>
            <person name="Misra R.C."/>
            <person name="Kikuchi S."/>
            <person name="Rejzek M."/>
            <person name="Martin A.C."/>
            <person name="Harkess A."/>
            <person name="Leebens-Mack J."/>
            <person name="Louveau T."/>
            <person name="Stephenson M.J."/>
            <person name="Osbourn A."/>
        </authorList>
    </citation>
    <scope>NUCLEOTIDE SEQUENCE</scope>
    <source>
        <strain evidence="10">S10</strain>
    </source>
</reference>
<dbReference type="SMART" id="SM00382">
    <property type="entry name" value="AAA"/>
    <property type="match status" value="1"/>
</dbReference>
<keyword evidence="6" id="KW-0547">Nucleotide-binding</keyword>
<dbReference type="Pfam" id="PF14363">
    <property type="entry name" value="AAA_assoc"/>
    <property type="match status" value="1"/>
</dbReference>
<comment type="cofactor">
    <cofactor evidence="1">
        <name>Mg(2+)</name>
        <dbReference type="ChEBI" id="CHEBI:18420"/>
    </cofactor>
</comment>
<proteinExistence type="inferred from homology"/>
<gene>
    <name evidence="9" type="ORF">O6P43_026618</name>
    <name evidence="10" type="ORF">O6P43_026622</name>
</gene>
<organism evidence="10 11">
    <name type="scientific">Quillaja saponaria</name>
    <name type="common">Soap bark tree</name>
    <dbReference type="NCBI Taxonomy" id="32244"/>
    <lineage>
        <taxon>Eukaryota</taxon>
        <taxon>Viridiplantae</taxon>
        <taxon>Streptophyta</taxon>
        <taxon>Embryophyta</taxon>
        <taxon>Tracheophyta</taxon>
        <taxon>Spermatophyta</taxon>
        <taxon>Magnoliopsida</taxon>
        <taxon>eudicotyledons</taxon>
        <taxon>Gunneridae</taxon>
        <taxon>Pentapetalae</taxon>
        <taxon>rosids</taxon>
        <taxon>fabids</taxon>
        <taxon>Fabales</taxon>
        <taxon>Quillajaceae</taxon>
        <taxon>Quillaja</taxon>
    </lineage>
</organism>